<protein>
    <submittedName>
        <fullName evidence="10">Cation diffusion facilitator family transporter</fullName>
    </submittedName>
</protein>
<feature type="transmembrane region" description="Helical" evidence="7">
    <location>
        <begin position="159"/>
        <end position="181"/>
    </location>
</feature>
<keyword evidence="3" id="KW-0813">Transport</keyword>
<dbReference type="InterPro" id="IPR002524">
    <property type="entry name" value="Cation_efflux"/>
</dbReference>
<dbReference type="Pfam" id="PF01545">
    <property type="entry name" value="Cation_efflux"/>
    <property type="match status" value="1"/>
</dbReference>
<reference evidence="10 11" key="1">
    <citation type="submission" date="2023-07" db="EMBL/GenBank/DDBJ databases">
        <title>Sorghum-associated microbial communities from plants grown in Nebraska, USA.</title>
        <authorList>
            <person name="Schachtman D."/>
        </authorList>
    </citation>
    <scope>NUCLEOTIDE SEQUENCE [LARGE SCALE GENOMIC DNA]</scope>
    <source>
        <strain evidence="10 11">BE240</strain>
    </source>
</reference>
<feature type="domain" description="Cation efflux protein transmembrane" evidence="8">
    <location>
        <begin position="15"/>
        <end position="209"/>
    </location>
</feature>
<organism evidence="10 11">
    <name type="scientific">Hydrogenophaga laconesensis</name>
    <dbReference type="NCBI Taxonomy" id="1805971"/>
    <lineage>
        <taxon>Bacteria</taxon>
        <taxon>Pseudomonadati</taxon>
        <taxon>Pseudomonadota</taxon>
        <taxon>Betaproteobacteria</taxon>
        <taxon>Burkholderiales</taxon>
        <taxon>Comamonadaceae</taxon>
        <taxon>Hydrogenophaga</taxon>
    </lineage>
</organism>
<dbReference type="EMBL" id="JAVDWE010000002">
    <property type="protein sequence ID" value="MDR7093295.1"/>
    <property type="molecule type" value="Genomic_DNA"/>
</dbReference>
<dbReference type="InterPro" id="IPR050291">
    <property type="entry name" value="CDF_Transporter"/>
</dbReference>
<evidence type="ECO:0000256" key="2">
    <source>
        <dbReference type="ARBA" id="ARBA00008114"/>
    </source>
</evidence>
<comment type="similarity">
    <text evidence="2">Belongs to the cation diffusion facilitator (CDF) transporter (TC 2.A.4) family.</text>
</comment>
<dbReference type="RefSeq" id="WP_204732832.1">
    <property type="nucleotide sequence ID" value="NZ_JAVDWE010000002.1"/>
</dbReference>
<comment type="subcellular location">
    <subcellularLocation>
        <location evidence="1">Membrane</location>
        <topology evidence="1">Multi-pass membrane protein</topology>
    </subcellularLocation>
</comment>
<feature type="transmembrane region" description="Helical" evidence="7">
    <location>
        <begin position="48"/>
        <end position="66"/>
    </location>
</feature>
<name>A0ABU1V770_9BURK</name>
<comment type="caution">
    <text evidence="10">The sequence shown here is derived from an EMBL/GenBank/DDBJ whole genome shotgun (WGS) entry which is preliminary data.</text>
</comment>
<dbReference type="Pfam" id="PF16916">
    <property type="entry name" value="ZT_dimer"/>
    <property type="match status" value="1"/>
</dbReference>
<feature type="transmembrane region" description="Helical" evidence="7">
    <location>
        <begin position="14"/>
        <end position="36"/>
    </location>
</feature>
<feature type="transmembrane region" description="Helical" evidence="7">
    <location>
        <begin position="116"/>
        <end position="138"/>
    </location>
</feature>
<keyword evidence="11" id="KW-1185">Reference proteome</keyword>
<evidence type="ECO:0000259" key="8">
    <source>
        <dbReference type="Pfam" id="PF01545"/>
    </source>
</evidence>
<dbReference type="SUPFAM" id="SSF161111">
    <property type="entry name" value="Cation efflux protein transmembrane domain-like"/>
    <property type="match status" value="1"/>
</dbReference>
<dbReference type="SUPFAM" id="SSF160240">
    <property type="entry name" value="Cation efflux protein cytoplasmic domain-like"/>
    <property type="match status" value="1"/>
</dbReference>
<evidence type="ECO:0000256" key="3">
    <source>
        <dbReference type="ARBA" id="ARBA00022448"/>
    </source>
</evidence>
<accession>A0ABU1V770</accession>
<dbReference type="PANTHER" id="PTHR43840">
    <property type="entry name" value="MITOCHONDRIAL METAL TRANSPORTER 1-RELATED"/>
    <property type="match status" value="1"/>
</dbReference>
<dbReference type="InterPro" id="IPR027469">
    <property type="entry name" value="Cation_efflux_TMD_sf"/>
</dbReference>
<evidence type="ECO:0000256" key="4">
    <source>
        <dbReference type="ARBA" id="ARBA00022692"/>
    </source>
</evidence>
<dbReference type="PANTHER" id="PTHR43840:SF15">
    <property type="entry name" value="MITOCHONDRIAL METAL TRANSPORTER 1-RELATED"/>
    <property type="match status" value="1"/>
</dbReference>
<evidence type="ECO:0000256" key="6">
    <source>
        <dbReference type="ARBA" id="ARBA00023136"/>
    </source>
</evidence>
<evidence type="ECO:0000313" key="11">
    <source>
        <dbReference type="Proteomes" id="UP001265550"/>
    </source>
</evidence>
<evidence type="ECO:0000256" key="5">
    <source>
        <dbReference type="ARBA" id="ARBA00022989"/>
    </source>
</evidence>
<evidence type="ECO:0000259" key="9">
    <source>
        <dbReference type="Pfam" id="PF16916"/>
    </source>
</evidence>
<proteinExistence type="inferred from homology"/>
<evidence type="ECO:0000313" key="10">
    <source>
        <dbReference type="EMBL" id="MDR7093295.1"/>
    </source>
</evidence>
<sequence>MTPAQADLLSPRRLLMASIVVAVITIALKTLAWVVTDSVGLLSDAMESLVNLASAVVGLVMVTVAARPADEDHPYGHHKAEYFSSGFEGILIIAAGLGIIWAASARLLDPQPIEQVGWGLALSVASSVLNGGLAWVMLRASKRHRSIALEADAKHLFSDVWTSGGVLVGVVLVTFTGWLWLDPAVAILVALNILKEGGRLAWRSSQGLMDEAVEPAVQAIIQQTLDGFARSQGDDRTIRFDHVSTRRAGQRRFVDLHMHVPAGWTLGRAAALRGRVEHALMDAVPGLRASIQLLPADVETRFFDEDELT</sequence>
<dbReference type="NCBIfam" id="TIGR01297">
    <property type="entry name" value="CDF"/>
    <property type="match status" value="1"/>
</dbReference>
<evidence type="ECO:0000256" key="1">
    <source>
        <dbReference type="ARBA" id="ARBA00004141"/>
    </source>
</evidence>
<keyword evidence="6 7" id="KW-0472">Membrane</keyword>
<dbReference type="Gene3D" id="3.30.70.1350">
    <property type="entry name" value="Cation efflux protein, cytoplasmic domain"/>
    <property type="match status" value="1"/>
</dbReference>
<dbReference type="Gene3D" id="1.20.1510.10">
    <property type="entry name" value="Cation efflux protein transmembrane domain"/>
    <property type="match status" value="1"/>
</dbReference>
<gene>
    <name evidence="10" type="ORF">J2X09_001027</name>
</gene>
<evidence type="ECO:0000256" key="7">
    <source>
        <dbReference type="SAM" id="Phobius"/>
    </source>
</evidence>
<dbReference type="InterPro" id="IPR058533">
    <property type="entry name" value="Cation_efflux_TM"/>
</dbReference>
<dbReference type="InterPro" id="IPR027470">
    <property type="entry name" value="Cation_efflux_CTD"/>
</dbReference>
<dbReference type="Proteomes" id="UP001265550">
    <property type="component" value="Unassembled WGS sequence"/>
</dbReference>
<keyword evidence="5 7" id="KW-1133">Transmembrane helix</keyword>
<feature type="domain" description="Cation efflux protein cytoplasmic" evidence="9">
    <location>
        <begin position="236"/>
        <end position="295"/>
    </location>
</feature>
<keyword evidence="4 7" id="KW-0812">Transmembrane</keyword>
<feature type="transmembrane region" description="Helical" evidence="7">
    <location>
        <begin position="87"/>
        <end position="104"/>
    </location>
</feature>
<dbReference type="InterPro" id="IPR036837">
    <property type="entry name" value="Cation_efflux_CTD_sf"/>
</dbReference>